<evidence type="ECO:0000256" key="1">
    <source>
        <dbReference type="SAM" id="MobiDB-lite"/>
    </source>
</evidence>
<dbReference type="OrthoDB" id="774557at2759"/>
<accession>A0A2T6ZLS0</accession>
<gene>
    <name evidence="2" type="ORF">B9Z19DRAFT_1102359</name>
</gene>
<sequence length="627" mass="67821">MATTTAYSHPNQLQQHPGVQQAPQQHIQGHPGQPTHAAMQHLHPQQAQAQAAAYQQQQLMLAGMQGMQGMHPQMQMLRRQQQQQQAHLMNGMGAPGGMVFQNNGGPQIRASMPNGMYQGGPGGIPGANMGGYGAGGPHMRGNVNLPPHMQQQLQAHQQQQQHMAAAQQMALASQANAANAQTPMAMPPQPPMAMQAQHALAQARQPQKTLLGHSVLGLYRFSGHLSAFDASKEPNDINFWRKFVTEFYSPSGVMRQLLWHSSNRETKQFEVTTQVLARYYFILFGSGVQNIQIVLENVREKELANQCHAVECPKTSFIYWFENGFHLVARGSLRAIFNAASKMEELDFRVEQHSEYVPRNFGQDSPDVMKSSPGSKSLGKRPSQQGHPSENIVNCYGVPDAVLQCLEISETMSQMRDLFSFSQSNPALVPRQALQTFVSQHQQQQHAQQHLANQHAQQQQQAHAAVMAATAQGLQAPQGHPGGHAGGPGMLQHPGQHQGMPGGVSVGMNSPSADGMRMGVPPSPHMGGGGGPGTTPSPAQNHIQAPGLVQQHSQQAHPTSNPSSQTSTTVVSANTSPNTNKRRRASTTSNVKNEGDDENGVNGAQNNKIKQSPRVGGNKRVKGNNAT</sequence>
<feature type="compositionally biased region" description="Polar residues" evidence="1">
    <location>
        <begin position="1"/>
        <end position="11"/>
    </location>
</feature>
<evidence type="ECO:0000313" key="3">
    <source>
        <dbReference type="Proteomes" id="UP000244722"/>
    </source>
</evidence>
<feature type="compositionally biased region" description="Gly residues" evidence="1">
    <location>
        <begin position="480"/>
        <end position="489"/>
    </location>
</feature>
<feature type="compositionally biased region" description="Low complexity" evidence="1">
    <location>
        <begin position="440"/>
        <end position="479"/>
    </location>
</feature>
<feature type="compositionally biased region" description="Polar residues" evidence="1">
    <location>
        <begin position="382"/>
        <end position="391"/>
    </location>
</feature>
<protein>
    <submittedName>
        <fullName evidence="2">LIM-domain binding protein-domain-containing protein</fullName>
    </submittedName>
</protein>
<proteinExistence type="predicted"/>
<dbReference type="Proteomes" id="UP000244722">
    <property type="component" value="Unassembled WGS sequence"/>
</dbReference>
<dbReference type="InterPro" id="IPR029005">
    <property type="entry name" value="LIM-bd/SEUSS"/>
</dbReference>
<feature type="compositionally biased region" description="Low complexity" evidence="1">
    <location>
        <begin position="12"/>
        <end position="51"/>
    </location>
</feature>
<dbReference type="EMBL" id="NESQ01000189">
    <property type="protein sequence ID" value="PUU76431.1"/>
    <property type="molecule type" value="Genomic_DNA"/>
</dbReference>
<dbReference type="PANTHER" id="PTHR10378">
    <property type="entry name" value="LIM DOMAIN-BINDING PROTEIN"/>
    <property type="match status" value="1"/>
</dbReference>
<dbReference type="STRING" id="42251.A0A2T6ZLS0"/>
<reference evidence="2 3" key="1">
    <citation type="submission" date="2017-04" db="EMBL/GenBank/DDBJ databases">
        <title>Draft genome sequence of Tuber borchii Vittad., a whitish edible truffle.</title>
        <authorList>
            <consortium name="DOE Joint Genome Institute"/>
            <person name="Murat C."/>
            <person name="Kuo A."/>
            <person name="Barry K.W."/>
            <person name="Clum A."/>
            <person name="Dockter R.B."/>
            <person name="Fauchery L."/>
            <person name="Iotti M."/>
            <person name="Kohler A."/>
            <person name="Labutti K."/>
            <person name="Lindquist E.A."/>
            <person name="Lipzen A."/>
            <person name="Ohm R.A."/>
            <person name="Wang M."/>
            <person name="Grigoriev I.V."/>
            <person name="Zambonelli A."/>
            <person name="Martin F.M."/>
        </authorList>
    </citation>
    <scope>NUCLEOTIDE SEQUENCE [LARGE SCALE GENOMIC DNA]</scope>
    <source>
        <strain evidence="2 3">Tbo3840</strain>
    </source>
</reference>
<keyword evidence="3" id="KW-1185">Reference proteome</keyword>
<evidence type="ECO:0000313" key="2">
    <source>
        <dbReference type="EMBL" id="PUU76431.1"/>
    </source>
</evidence>
<dbReference type="Pfam" id="PF01803">
    <property type="entry name" value="LIM_bind"/>
    <property type="match status" value="1"/>
</dbReference>
<feature type="region of interest" description="Disordered" evidence="1">
    <location>
        <begin position="358"/>
        <end position="391"/>
    </location>
</feature>
<feature type="compositionally biased region" description="Basic residues" evidence="1">
    <location>
        <begin position="617"/>
        <end position="627"/>
    </location>
</feature>
<dbReference type="AlphaFoldDB" id="A0A2T6ZLS0"/>
<comment type="caution">
    <text evidence="2">The sequence shown here is derived from an EMBL/GenBank/DDBJ whole genome shotgun (WGS) entry which is preliminary data.</text>
</comment>
<feature type="region of interest" description="Disordered" evidence="1">
    <location>
        <begin position="1"/>
        <end position="51"/>
    </location>
</feature>
<name>A0A2T6ZLS0_TUBBO</name>
<organism evidence="2 3">
    <name type="scientific">Tuber borchii</name>
    <name type="common">White truffle</name>
    <dbReference type="NCBI Taxonomy" id="42251"/>
    <lineage>
        <taxon>Eukaryota</taxon>
        <taxon>Fungi</taxon>
        <taxon>Dikarya</taxon>
        <taxon>Ascomycota</taxon>
        <taxon>Pezizomycotina</taxon>
        <taxon>Pezizomycetes</taxon>
        <taxon>Pezizales</taxon>
        <taxon>Tuberaceae</taxon>
        <taxon>Tuber</taxon>
    </lineage>
</organism>
<feature type="region of interest" description="Disordered" evidence="1">
    <location>
        <begin position="439"/>
        <end position="627"/>
    </location>
</feature>
<feature type="compositionally biased region" description="Low complexity" evidence="1">
    <location>
        <begin position="558"/>
        <end position="579"/>
    </location>
</feature>